<evidence type="ECO:0000259" key="7">
    <source>
        <dbReference type="PROSITE" id="PS50850"/>
    </source>
</evidence>
<feature type="transmembrane region" description="Helical" evidence="6">
    <location>
        <begin position="380"/>
        <end position="399"/>
    </location>
</feature>
<evidence type="ECO:0000313" key="8">
    <source>
        <dbReference type="EMBL" id="CAH0399001.1"/>
    </source>
</evidence>
<dbReference type="PANTHER" id="PTHR23511">
    <property type="entry name" value="SYNAPTIC VESICLE GLYCOPROTEIN 2"/>
    <property type="match status" value="1"/>
</dbReference>
<proteinExistence type="predicted"/>
<sequence>MRHGDSELGDAYDLDEALELTGHGHYNYQLLTACSILSHGVALDMFGFNVVLAAASCDLELGIVESGALASAPFAGVIFAFLWGYYADTRGRRRAILLSSSVGFIMAALSSLAPCWQAMLALKLIGCSFSTASFSLTMTYLGECTGPKLRDRYIFIMTSANLASEIVAFGLAYFLLQLNFIVPITWLAITYRPWRLFTFIMASPLGMGAVMIYFLQESPKFLAERSSSKETVKVLKVIYEMNGGKKDDYPVKDIKIDHSERRNERFWSSLMKQTTPLFKPPLLWITLQLFYLMTIAISTNNVFIMWFSIFVNLFFNSLTVDNDNGSFCERIVSNLTVPQSDSITCSDTISSNTLYSGMLLGLFYTFVTLLVSRIASWRRLVLITSFTIAAISGILVDLLKEPWANLIVFVLLQGTLLGIGSVASYFVDLYPTACRGLAMSLAMMTARLVALAGVNAVGAVIVNHCSLTFYAWTVLIAGGVIVVFFLPAHKVTKK</sequence>
<dbReference type="PANTHER" id="PTHR23511:SF35">
    <property type="entry name" value="MAJOR FACILITATOR SUPERFAMILY (MFS) PROFILE DOMAIN-CONTAINING PROTEIN"/>
    <property type="match status" value="1"/>
</dbReference>
<feature type="transmembrane region" description="Helical" evidence="6">
    <location>
        <begin position="405"/>
        <end position="427"/>
    </location>
</feature>
<keyword evidence="2" id="KW-0813">Transport</keyword>
<feature type="transmembrane region" description="Helical" evidence="6">
    <location>
        <begin position="30"/>
        <end position="55"/>
    </location>
</feature>
<evidence type="ECO:0000256" key="3">
    <source>
        <dbReference type="ARBA" id="ARBA00022692"/>
    </source>
</evidence>
<dbReference type="InterPro" id="IPR020846">
    <property type="entry name" value="MFS_dom"/>
</dbReference>
<reference evidence="8" key="1">
    <citation type="submission" date="2021-12" db="EMBL/GenBank/DDBJ databases">
        <authorList>
            <person name="King R."/>
        </authorList>
    </citation>
    <scope>NUCLEOTIDE SEQUENCE</scope>
</reference>
<name>A0ABN8AT12_CHISP</name>
<feature type="transmembrane region" description="Helical" evidence="6">
    <location>
        <begin position="469"/>
        <end position="488"/>
    </location>
</feature>
<keyword evidence="9" id="KW-1185">Reference proteome</keyword>
<dbReference type="SUPFAM" id="SSF103473">
    <property type="entry name" value="MFS general substrate transporter"/>
    <property type="match status" value="1"/>
</dbReference>
<dbReference type="Pfam" id="PF07690">
    <property type="entry name" value="MFS_1"/>
    <property type="match status" value="1"/>
</dbReference>
<dbReference type="Proteomes" id="UP001153292">
    <property type="component" value="Chromosome 13"/>
</dbReference>
<feature type="domain" description="Major facilitator superfamily (MFS) profile" evidence="7">
    <location>
        <begin position="28"/>
        <end position="491"/>
    </location>
</feature>
<accession>A0ABN8AT12</accession>
<evidence type="ECO:0000313" key="9">
    <source>
        <dbReference type="Proteomes" id="UP001153292"/>
    </source>
</evidence>
<keyword evidence="3 6" id="KW-0812">Transmembrane</keyword>
<keyword evidence="5 6" id="KW-0472">Membrane</keyword>
<evidence type="ECO:0000256" key="1">
    <source>
        <dbReference type="ARBA" id="ARBA00004141"/>
    </source>
</evidence>
<feature type="transmembrane region" description="Helical" evidence="6">
    <location>
        <begin position="61"/>
        <end position="83"/>
    </location>
</feature>
<dbReference type="InterPro" id="IPR036259">
    <property type="entry name" value="MFS_trans_sf"/>
</dbReference>
<dbReference type="PROSITE" id="PS50850">
    <property type="entry name" value="MFS"/>
    <property type="match status" value="1"/>
</dbReference>
<organism evidence="8 9">
    <name type="scientific">Chilo suppressalis</name>
    <name type="common">Asiatic rice borer moth</name>
    <dbReference type="NCBI Taxonomy" id="168631"/>
    <lineage>
        <taxon>Eukaryota</taxon>
        <taxon>Metazoa</taxon>
        <taxon>Ecdysozoa</taxon>
        <taxon>Arthropoda</taxon>
        <taxon>Hexapoda</taxon>
        <taxon>Insecta</taxon>
        <taxon>Pterygota</taxon>
        <taxon>Neoptera</taxon>
        <taxon>Endopterygota</taxon>
        <taxon>Lepidoptera</taxon>
        <taxon>Glossata</taxon>
        <taxon>Ditrysia</taxon>
        <taxon>Pyraloidea</taxon>
        <taxon>Crambidae</taxon>
        <taxon>Crambinae</taxon>
        <taxon>Chilo</taxon>
    </lineage>
</organism>
<gene>
    <name evidence="8" type="ORF">CHILSU_LOCUS2129</name>
</gene>
<feature type="transmembrane region" description="Helical" evidence="6">
    <location>
        <begin position="196"/>
        <end position="215"/>
    </location>
</feature>
<evidence type="ECO:0000256" key="5">
    <source>
        <dbReference type="ARBA" id="ARBA00023136"/>
    </source>
</evidence>
<comment type="subcellular location">
    <subcellularLocation>
        <location evidence="1">Membrane</location>
        <topology evidence="1">Multi-pass membrane protein</topology>
    </subcellularLocation>
</comment>
<dbReference type="PROSITE" id="PS51257">
    <property type="entry name" value="PROKAR_LIPOPROTEIN"/>
    <property type="match status" value="1"/>
</dbReference>
<feature type="transmembrane region" description="Helical" evidence="6">
    <location>
        <begin position="289"/>
        <end position="315"/>
    </location>
</feature>
<feature type="transmembrane region" description="Helical" evidence="6">
    <location>
        <begin position="354"/>
        <end position="371"/>
    </location>
</feature>
<feature type="transmembrane region" description="Helical" evidence="6">
    <location>
        <begin position="439"/>
        <end position="463"/>
    </location>
</feature>
<keyword evidence="4 6" id="KW-1133">Transmembrane helix</keyword>
<dbReference type="EMBL" id="OU963906">
    <property type="protein sequence ID" value="CAH0399001.1"/>
    <property type="molecule type" value="Genomic_DNA"/>
</dbReference>
<evidence type="ECO:0000256" key="6">
    <source>
        <dbReference type="SAM" id="Phobius"/>
    </source>
</evidence>
<dbReference type="Gene3D" id="1.20.1250.20">
    <property type="entry name" value="MFS general substrate transporter like domains"/>
    <property type="match status" value="1"/>
</dbReference>
<protein>
    <recommendedName>
        <fullName evidence="7">Major facilitator superfamily (MFS) profile domain-containing protein</fullName>
    </recommendedName>
</protein>
<dbReference type="InterPro" id="IPR011701">
    <property type="entry name" value="MFS"/>
</dbReference>
<feature type="transmembrane region" description="Helical" evidence="6">
    <location>
        <begin position="95"/>
        <end position="114"/>
    </location>
</feature>
<evidence type="ECO:0000256" key="4">
    <source>
        <dbReference type="ARBA" id="ARBA00022989"/>
    </source>
</evidence>
<evidence type="ECO:0000256" key="2">
    <source>
        <dbReference type="ARBA" id="ARBA00022448"/>
    </source>
</evidence>